<evidence type="ECO:0000313" key="10">
    <source>
        <dbReference type="EMBL" id="TNN15851.1"/>
    </source>
</evidence>
<organism evidence="10 11">
    <name type="scientific">Schistosoma japonicum</name>
    <name type="common">Blood fluke</name>
    <dbReference type="NCBI Taxonomy" id="6182"/>
    <lineage>
        <taxon>Eukaryota</taxon>
        <taxon>Metazoa</taxon>
        <taxon>Spiralia</taxon>
        <taxon>Lophotrochozoa</taxon>
        <taxon>Platyhelminthes</taxon>
        <taxon>Trematoda</taxon>
        <taxon>Digenea</taxon>
        <taxon>Strigeidida</taxon>
        <taxon>Schistosomatoidea</taxon>
        <taxon>Schistosomatidae</taxon>
        <taxon>Schistosoma</taxon>
    </lineage>
</organism>
<evidence type="ECO:0000256" key="7">
    <source>
        <dbReference type="ARBA" id="ARBA00023136"/>
    </source>
</evidence>
<keyword evidence="5" id="KW-0653">Protein transport</keyword>
<dbReference type="SUPFAM" id="SSF74788">
    <property type="entry name" value="Cullin repeat-like"/>
    <property type="match status" value="1"/>
</dbReference>
<gene>
    <name evidence="10" type="ORF">EWB00_001061</name>
</gene>
<dbReference type="AlphaFoldDB" id="A0A4Z2DH98"/>
<dbReference type="EMBL" id="SKCS01000141">
    <property type="protein sequence ID" value="TNN15853.1"/>
    <property type="molecule type" value="Genomic_DNA"/>
</dbReference>
<dbReference type="STRING" id="6182.A0A4Z2DH98"/>
<evidence type="ECO:0000256" key="1">
    <source>
        <dbReference type="ARBA" id="ARBA00004395"/>
    </source>
</evidence>
<dbReference type="PANTHER" id="PTHR21311:SF0">
    <property type="entry name" value="CONSERVED OLIGOMERIC GOLGI COMPLEX SUBUNIT 8"/>
    <property type="match status" value="1"/>
</dbReference>
<sequence length="719" mass="81633">MDEDNESLVNVSISDDKELHTKWMKELISKLNISPDIRNDPLFDKAVSELASSNIENLSTSINQLRTVHDVLKNKIKSLAAENYHIFIDTKDATQNFLDKTSEMSNANQALLSQITEFAQCASDALLKARSIEASLKRNKNALENHTLLLEIIELPQLMQTCVHNGHYDDAISIFAYAKSLFNKYGAGCSVLSMIYSQVSAVGSQFVHQLCNQLRAPMSLSSCIKTVVFLRRTGLLSERELRLKFLQTRTSCLKTQINASLLDCTPKDLSGIDKRETLSGFRPFKLNHDKSYWMATRRIEVTRVQLFDIVTQYRAVFPDEDANIPHGVKIQGKSLLSKYSGNPVYSINLLKGSKNMDYYESSPNLLHAWLVDQVADFLNSLYNDLQTMMYQPKCTPQEIMDRLLRAGSTDSNNSKNKSSENIRLEILFTQLQSLISQSMYFGRSLHRIGCDFRPHLANLFYCQTESFIKNYIDNVTAEFKYALANWIWRIPSDYVQANETHTEVNNELNLYSKMTNILLEFPPLILLYNHFIELFCGLNICCPTGLKNRIILIVSEGLHSSAMYITETYDSLKEQQSDDWFNDACSLASAFCTSLTHCILSNLINYLLVEEIESVVDISDCNNDNISPISLHRPLLLRLCRMICTPIYTKWSNLSPPLLNCQTMLSNESDYIPSITEDTLNSIVPTSDINTPLVSKQVSINDSCNHHINEVDDIMSSLS</sequence>
<dbReference type="GO" id="GO:0015031">
    <property type="term" value="P:protein transport"/>
    <property type="evidence" value="ECO:0007669"/>
    <property type="project" value="UniProtKB-KW"/>
</dbReference>
<comment type="caution">
    <text evidence="10">The sequence shown here is derived from an EMBL/GenBank/DDBJ whole genome shotgun (WGS) entry which is preliminary data.</text>
</comment>
<reference evidence="10 11" key="1">
    <citation type="submission" date="2019-03" db="EMBL/GenBank/DDBJ databases">
        <title>An improved genome assembly of the fluke Schistosoma japonicum.</title>
        <authorList>
            <person name="Hu W."/>
            <person name="Luo F."/>
            <person name="Yin M."/>
            <person name="Mo X."/>
            <person name="Sun C."/>
            <person name="Wu Q."/>
            <person name="Zhu B."/>
            <person name="Xiang M."/>
            <person name="Wang J."/>
            <person name="Wang Y."/>
            <person name="Zhang T."/>
            <person name="Xu B."/>
            <person name="Zheng H."/>
            <person name="Feng Z."/>
        </authorList>
    </citation>
    <scope>NUCLEOTIDE SEQUENCE [LARGE SCALE GENOMIC DNA]</scope>
    <source>
        <strain evidence="10">HuSjv2</strain>
        <tissue evidence="10">Worms</tissue>
    </source>
</reference>
<evidence type="ECO:0000256" key="2">
    <source>
        <dbReference type="ARBA" id="ARBA00006419"/>
    </source>
</evidence>
<dbReference type="Pfam" id="PF04124">
    <property type="entry name" value="Dor1"/>
    <property type="match status" value="2"/>
</dbReference>
<evidence type="ECO:0000256" key="3">
    <source>
        <dbReference type="ARBA" id="ARBA00020983"/>
    </source>
</evidence>
<evidence type="ECO:0000256" key="4">
    <source>
        <dbReference type="ARBA" id="ARBA00022448"/>
    </source>
</evidence>
<dbReference type="EMBL" id="SKCS01000141">
    <property type="protein sequence ID" value="TNN15851.1"/>
    <property type="molecule type" value="Genomic_DNA"/>
</dbReference>
<dbReference type="EMBL" id="SKCS01000141">
    <property type="protein sequence ID" value="TNN15852.1"/>
    <property type="molecule type" value="Genomic_DNA"/>
</dbReference>
<evidence type="ECO:0000256" key="9">
    <source>
        <dbReference type="SAM" id="Coils"/>
    </source>
</evidence>
<protein>
    <recommendedName>
        <fullName evidence="3">Conserved oligomeric Golgi complex subunit 8</fullName>
    </recommendedName>
    <alternativeName>
        <fullName evidence="8">Component of oligomeric Golgi complex 8</fullName>
    </alternativeName>
</protein>
<keyword evidence="11" id="KW-1185">Reference proteome</keyword>
<keyword evidence="9" id="KW-0175">Coiled coil</keyword>
<dbReference type="PANTHER" id="PTHR21311">
    <property type="entry name" value="CONSERVED OLIGOMERIC GOLGI COMPLEX COMPONENT 8"/>
    <property type="match status" value="1"/>
</dbReference>
<evidence type="ECO:0000256" key="6">
    <source>
        <dbReference type="ARBA" id="ARBA00023034"/>
    </source>
</evidence>
<proteinExistence type="inferred from homology"/>
<evidence type="ECO:0000313" key="11">
    <source>
        <dbReference type="Proteomes" id="UP000311919"/>
    </source>
</evidence>
<feature type="coiled-coil region" evidence="9">
    <location>
        <begin position="55"/>
        <end position="82"/>
    </location>
</feature>
<comment type="similarity">
    <text evidence="2">Belongs to the COG8 family.</text>
</comment>
<dbReference type="Proteomes" id="UP000311919">
    <property type="component" value="Unassembled WGS sequence"/>
</dbReference>
<dbReference type="GO" id="GO:0000139">
    <property type="term" value="C:Golgi membrane"/>
    <property type="evidence" value="ECO:0007669"/>
    <property type="project" value="UniProtKB-SubCell"/>
</dbReference>
<keyword evidence="4" id="KW-0813">Transport</keyword>
<evidence type="ECO:0000256" key="8">
    <source>
        <dbReference type="ARBA" id="ARBA00031347"/>
    </source>
</evidence>
<dbReference type="GO" id="GO:0017119">
    <property type="term" value="C:Golgi transport complex"/>
    <property type="evidence" value="ECO:0007669"/>
    <property type="project" value="InterPro"/>
</dbReference>
<accession>A0A4Z2DH98</accession>
<dbReference type="InterPro" id="IPR016159">
    <property type="entry name" value="Cullin_repeat-like_dom_sf"/>
</dbReference>
<dbReference type="InterPro" id="IPR007255">
    <property type="entry name" value="COG8"/>
</dbReference>
<name>A0A4Z2DH98_SCHJA</name>
<keyword evidence="6" id="KW-0333">Golgi apparatus</keyword>
<comment type="subcellular location">
    <subcellularLocation>
        <location evidence="1">Golgi apparatus membrane</location>
        <topology evidence="1">Peripheral membrane protein</topology>
    </subcellularLocation>
</comment>
<dbReference type="GO" id="GO:0006891">
    <property type="term" value="P:intra-Golgi vesicle-mediated transport"/>
    <property type="evidence" value="ECO:0007669"/>
    <property type="project" value="TreeGrafter"/>
</dbReference>
<evidence type="ECO:0000256" key="5">
    <source>
        <dbReference type="ARBA" id="ARBA00022927"/>
    </source>
</evidence>
<keyword evidence="7" id="KW-0472">Membrane</keyword>
<dbReference type="OrthoDB" id="1661054at2759"/>